<keyword evidence="5" id="KW-0964">Secreted</keyword>
<keyword evidence="14" id="KW-0458">Lysosome</keyword>
<comment type="similarity">
    <text evidence="4 16">Belongs to the pancreatic ribonuclease family.</text>
</comment>
<dbReference type="InterPro" id="IPR023411">
    <property type="entry name" value="RNaseA_AS"/>
</dbReference>
<keyword evidence="9 16" id="KW-0255">Endonuclease</keyword>
<evidence type="ECO:0000256" key="2">
    <source>
        <dbReference type="ARBA" id="ARBA00004463"/>
    </source>
</evidence>
<feature type="signal peptide" evidence="16">
    <location>
        <begin position="1"/>
        <end position="36"/>
    </location>
</feature>
<dbReference type="GO" id="GO:0045087">
    <property type="term" value="P:innate immune response"/>
    <property type="evidence" value="ECO:0007669"/>
    <property type="project" value="TreeGrafter"/>
</dbReference>
<protein>
    <recommendedName>
        <fullName evidence="17">Ribonuclease A-domain domain-containing protein</fullName>
    </recommendedName>
</protein>
<dbReference type="SUPFAM" id="SSF54076">
    <property type="entry name" value="RNase A-like"/>
    <property type="match status" value="1"/>
</dbReference>
<dbReference type="GO" id="GO:0050829">
    <property type="term" value="P:defense response to Gram-negative bacterium"/>
    <property type="evidence" value="ECO:0007669"/>
    <property type="project" value="TreeGrafter"/>
</dbReference>
<sequence>TLPVVFSMILDLLGPFPLLLLLLGSWGPAHPLGAWAQPPTRAQWFAIQHISTGPVQCNMAMRRVNNYKQHCKPQNTFLHDTFQNVAATCLLPNRTCKNGQNNCHQSANIIGMTYCSHTGGTYPNCRYSTTPQNQFYTVACNPPQPGDPPYSLVPVHLD</sequence>
<name>A0A8C7B921_NEOVI</name>
<evidence type="ECO:0000256" key="11">
    <source>
        <dbReference type="ARBA" id="ARBA00023022"/>
    </source>
</evidence>
<dbReference type="Ensembl" id="ENSNVIT00000019866.1">
    <property type="protein sequence ID" value="ENSNVIP00000017037.1"/>
    <property type="gene ID" value="ENSNVIG00000013352.1"/>
</dbReference>
<comment type="subcellular location">
    <subcellularLocation>
        <location evidence="2">Cytoplasmic granule</location>
    </subcellularLocation>
    <subcellularLocation>
        <location evidence="1">Lysosome</location>
    </subcellularLocation>
    <subcellularLocation>
        <location evidence="3">Secreted</location>
    </subcellularLocation>
</comment>
<keyword evidence="6" id="KW-0929">Antimicrobial</keyword>
<evidence type="ECO:0000256" key="8">
    <source>
        <dbReference type="ARBA" id="ARBA00022729"/>
    </source>
</evidence>
<dbReference type="GO" id="GO:0019731">
    <property type="term" value="P:antibacterial humoral response"/>
    <property type="evidence" value="ECO:0007669"/>
    <property type="project" value="TreeGrafter"/>
</dbReference>
<evidence type="ECO:0000256" key="13">
    <source>
        <dbReference type="ARBA" id="ARBA00023180"/>
    </source>
</evidence>
<dbReference type="GO" id="GO:0004519">
    <property type="term" value="F:endonuclease activity"/>
    <property type="evidence" value="ECO:0007669"/>
    <property type="project" value="UniProtKB-KW"/>
</dbReference>
<dbReference type="GO" id="GO:0005615">
    <property type="term" value="C:extracellular space"/>
    <property type="evidence" value="ECO:0007669"/>
    <property type="project" value="TreeGrafter"/>
</dbReference>
<dbReference type="GeneTree" id="ENSGT00940000161733"/>
<dbReference type="GO" id="GO:0005764">
    <property type="term" value="C:lysosome"/>
    <property type="evidence" value="ECO:0007669"/>
    <property type="project" value="UniProtKB-SubCell"/>
</dbReference>
<dbReference type="InterPro" id="IPR036816">
    <property type="entry name" value="RNaseA-like_dom_sf"/>
</dbReference>
<evidence type="ECO:0000256" key="3">
    <source>
        <dbReference type="ARBA" id="ARBA00004613"/>
    </source>
</evidence>
<dbReference type="PROSITE" id="PS00127">
    <property type="entry name" value="RNASE_PANCREATIC"/>
    <property type="match status" value="1"/>
</dbReference>
<evidence type="ECO:0000256" key="4">
    <source>
        <dbReference type="ARBA" id="ARBA00005600"/>
    </source>
</evidence>
<keyword evidence="13" id="KW-0325">Glycoprotein</keyword>
<evidence type="ECO:0000256" key="1">
    <source>
        <dbReference type="ARBA" id="ARBA00004371"/>
    </source>
</evidence>
<evidence type="ECO:0000256" key="6">
    <source>
        <dbReference type="ARBA" id="ARBA00022529"/>
    </source>
</evidence>
<dbReference type="PANTHER" id="PTHR11437">
    <property type="entry name" value="RIBONUCLEASE"/>
    <property type="match status" value="1"/>
</dbReference>
<dbReference type="GO" id="GO:0061844">
    <property type="term" value="P:antimicrobial humoral immune response mediated by antimicrobial peptide"/>
    <property type="evidence" value="ECO:0007669"/>
    <property type="project" value="TreeGrafter"/>
</dbReference>
<evidence type="ECO:0000313" key="18">
    <source>
        <dbReference type="Ensembl" id="ENSNVIP00000017037.1"/>
    </source>
</evidence>
<evidence type="ECO:0000256" key="14">
    <source>
        <dbReference type="ARBA" id="ARBA00023228"/>
    </source>
</evidence>
<evidence type="ECO:0000259" key="17">
    <source>
        <dbReference type="SMART" id="SM00092"/>
    </source>
</evidence>
<evidence type="ECO:0000256" key="5">
    <source>
        <dbReference type="ARBA" id="ARBA00022525"/>
    </source>
</evidence>
<evidence type="ECO:0000256" key="15">
    <source>
        <dbReference type="ARBA" id="ARBA00038824"/>
    </source>
</evidence>
<evidence type="ECO:0000256" key="10">
    <source>
        <dbReference type="ARBA" id="ARBA00022801"/>
    </source>
</evidence>
<proteinExistence type="inferred from homology"/>
<reference evidence="18" key="1">
    <citation type="submission" date="2025-08" db="UniProtKB">
        <authorList>
            <consortium name="Ensembl"/>
        </authorList>
    </citation>
    <scope>IDENTIFICATION</scope>
</reference>
<comment type="subunit">
    <text evidence="15">Interacts (via N-terminus) with bacterial lipopolysaccharide (LPS).</text>
</comment>
<dbReference type="GO" id="GO:0050830">
    <property type="term" value="P:defense response to Gram-positive bacterium"/>
    <property type="evidence" value="ECO:0007669"/>
    <property type="project" value="TreeGrafter"/>
</dbReference>
<dbReference type="AlphaFoldDB" id="A0A8C7B921"/>
<keyword evidence="8 16" id="KW-0732">Signal</keyword>
<evidence type="ECO:0000256" key="12">
    <source>
        <dbReference type="ARBA" id="ARBA00023157"/>
    </source>
</evidence>
<keyword evidence="7 16" id="KW-0540">Nuclease</keyword>
<keyword evidence="10 16" id="KW-0378">Hydrolase</keyword>
<organism evidence="18 19">
    <name type="scientific">Neovison vison</name>
    <name type="common">American mink</name>
    <name type="synonym">Mustela vison</name>
    <dbReference type="NCBI Taxonomy" id="452646"/>
    <lineage>
        <taxon>Eukaryota</taxon>
        <taxon>Metazoa</taxon>
        <taxon>Chordata</taxon>
        <taxon>Craniata</taxon>
        <taxon>Vertebrata</taxon>
        <taxon>Euteleostomi</taxon>
        <taxon>Mammalia</taxon>
        <taxon>Eutheria</taxon>
        <taxon>Laurasiatheria</taxon>
        <taxon>Carnivora</taxon>
        <taxon>Caniformia</taxon>
        <taxon>Musteloidea</taxon>
        <taxon>Mustelidae</taxon>
        <taxon>Mustelinae</taxon>
        <taxon>Neogale</taxon>
    </lineage>
</organism>
<evidence type="ECO:0000256" key="16">
    <source>
        <dbReference type="RuleBase" id="RU000651"/>
    </source>
</evidence>
<dbReference type="PRINTS" id="PR00794">
    <property type="entry name" value="RIBONUCLEASE"/>
</dbReference>
<feature type="domain" description="Ribonuclease A-domain" evidence="17">
    <location>
        <begin position="38"/>
        <end position="158"/>
    </location>
</feature>
<evidence type="ECO:0000313" key="19">
    <source>
        <dbReference type="Proteomes" id="UP000694425"/>
    </source>
</evidence>
<keyword evidence="19" id="KW-1185">Reference proteome</keyword>
<feature type="chain" id="PRO_5034418668" description="Ribonuclease A-domain domain-containing protein" evidence="16">
    <location>
        <begin position="37"/>
        <end position="158"/>
    </location>
</feature>
<dbReference type="FunFam" id="3.10.130.10:FF:000001">
    <property type="entry name" value="Ribonuclease pancreatic"/>
    <property type="match status" value="1"/>
</dbReference>
<dbReference type="Gene3D" id="3.10.130.10">
    <property type="entry name" value="Ribonuclease A-like domain"/>
    <property type="match status" value="1"/>
</dbReference>
<dbReference type="InterPro" id="IPR001427">
    <property type="entry name" value="RNaseA"/>
</dbReference>
<keyword evidence="11" id="KW-0044">Antibiotic</keyword>
<dbReference type="GO" id="GO:0003676">
    <property type="term" value="F:nucleic acid binding"/>
    <property type="evidence" value="ECO:0007669"/>
    <property type="project" value="InterPro"/>
</dbReference>
<dbReference type="InterPro" id="IPR023412">
    <property type="entry name" value="RNaseA_domain"/>
</dbReference>
<evidence type="ECO:0000256" key="9">
    <source>
        <dbReference type="ARBA" id="ARBA00022759"/>
    </source>
</evidence>
<accession>A0A8C7B921</accession>
<reference evidence="18" key="2">
    <citation type="submission" date="2025-09" db="UniProtKB">
        <authorList>
            <consortium name="Ensembl"/>
        </authorList>
    </citation>
    <scope>IDENTIFICATION</scope>
</reference>
<dbReference type="SMART" id="SM00092">
    <property type="entry name" value="RNAse_Pc"/>
    <property type="match status" value="1"/>
</dbReference>
<dbReference type="PANTHER" id="PTHR11437:SF4">
    <property type="entry name" value="RIBONUCLEASE K6"/>
    <property type="match status" value="1"/>
</dbReference>
<dbReference type="Pfam" id="PF00074">
    <property type="entry name" value="RnaseA"/>
    <property type="match status" value="1"/>
</dbReference>
<dbReference type="Proteomes" id="UP000694425">
    <property type="component" value="Unplaced"/>
</dbReference>
<dbReference type="CDD" id="cd06265">
    <property type="entry name" value="RNase_A_canonical"/>
    <property type="match status" value="1"/>
</dbReference>
<evidence type="ECO:0000256" key="7">
    <source>
        <dbReference type="ARBA" id="ARBA00022722"/>
    </source>
</evidence>
<keyword evidence="12" id="KW-1015">Disulfide bond</keyword>
<dbReference type="GO" id="GO:0016787">
    <property type="term" value="F:hydrolase activity"/>
    <property type="evidence" value="ECO:0007669"/>
    <property type="project" value="UniProtKB-KW"/>
</dbReference>
<dbReference type="GO" id="GO:0004540">
    <property type="term" value="F:RNA nuclease activity"/>
    <property type="evidence" value="ECO:0007669"/>
    <property type="project" value="TreeGrafter"/>
</dbReference>